<feature type="domain" description="AAA+ ATPase" evidence="2">
    <location>
        <begin position="19"/>
        <end position="172"/>
    </location>
</feature>
<proteinExistence type="predicted"/>
<dbReference type="Proteomes" id="UP000755551">
    <property type="component" value="Unassembled WGS sequence"/>
</dbReference>
<keyword evidence="4" id="KW-1185">Reference proteome</keyword>
<protein>
    <submittedName>
        <fullName evidence="3">AAA family ATPase</fullName>
    </submittedName>
</protein>
<comment type="caution">
    <text evidence="3">The sequence shown here is derived from an EMBL/GenBank/DDBJ whole genome shotgun (WGS) entry which is preliminary data.</text>
</comment>
<dbReference type="PANTHER" id="PTHR35894">
    <property type="entry name" value="GENERAL SECRETION PATHWAY PROTEIN A-RELATED"/>
    <property type="match status" value="1"/>
</dbReference>
<keyword evidence="1" id="KW-0472">Membrane</keyword>
<sequence>MSDQHEEALSHLLYGIQADGGFVLLTGEVGTGKTTLSRRLIEQLPEQTDFALILNPHLQPIELLQAICDEFHIDPGRYANGSMKALSDALYRFLLHQHAQGRNTLLIVDEAQQLPFSSLEQLRLLTNLETSEAKLLKVVLLGQPELLTRLAQDDLRQLAQRISARFHLGPLTEAQLPDYVRHRLSVAGLARPVFPPATLKCLYRLSGGLPRVINQICDRALLGTYVQTRNEVRVDTLQRAAREVLGPAAAAGSAGRSLQLWLLVALLIGLLGWGAGFGLSLWYRGEVSWPAAWSRETAAPPIMTDAEALALRERLYPWEKMAPADAEVAVLESGSESVALPVLLAEERGAKPTTATSVTAVAHVVEPGITASTRLEVPTPPPAVPPIAAVVDRWPVPADPQLAEVLAYRELFALWGVEYDPRQEPVVCDFAGRQQLGCLTLIKDLQHLAHLNRPAVVTLAHDGARYSAVLKQLNGTHAQLQVGLENYRISRDRLLQVWGGTFTLLWRWPPGYRVPLWPGAEGEEVAWLSRQLRQQRGLPPDQPARRRYDAQLLMQVKAFQQAHDLNVDGVAGPLTLIRLNSLTGQALPRLFSEEANLVVYP</sequence>
<evidence type="ECO:0000313" key="3">
    <source>
        <dbReference type="EMBL" id="MBV0934592.1"/>
    </source>
</evidence>
<keyword evidence="1" id="KW-0812">Transmembrane</keyword>
<gene>
    <name evidence="3" type="ORF">KTN04_14730</name>
</gene>
<dbReference type="EMBL" id="JAHQZT010000029">
    <property type="protein sequence ID" value="MBV0934592.1"/>
    <property type="molecule type" value="Genomic_DNA"/>
</dbReference>
<dbReference type="Pfam" id="PF13401">
    <property type="entry name" value="AAA_22"/>
    <property type="match status" value="1"/>
</dbReference>
<keyword evidence="1" id="KW-1133">Transmembrane helix</keyword>
<evidence type="ECO:0000259" key="2">
    <source>
        <dbReference type="SMART" id="SM00382"/>
    </source>
</evidence>
<dbReference type="InterPro" id="IPR003593">
    <property type="entry name" value="AAA+_ATPase"/>
</dbReference>
<dbReference type="Pfam" id="PF01471">
    <property type="entry name" value="PG_binding_1"/>
    <property type="match status" value="1"/>
</dbReference>
<dbReference type="PANTHER" id="PTHR35894:SF1">
    <property type="entry name" value="PHOSPHORIBULOKINASE _ URIDINE KINASE FAMILY"/>
    <property type="match status" value="1"/>
</dbReference>
<dbReference type="CDD" id="cd00009">
    <property type="entry name" value="AAA"/>
    <property type="match status" value="1"/>
</dbReference>
<dbReference type="RefSeq" id="WP_217335999.1">
    <property type="nucleotide sequence ID" value="NZ_JAHQZT010000029.1"/>
</dbReference>
<accession>A0ABS6MFV6</accession>
<dbReference type="InterPro" id="IPR052026">
    <property type="entry name" value="ExeA_AAA_ATPase_DNA-bind"/>
</dbReference>
<organism evidence="3 4">
    <name type="scientific">Marinobacterium weihaiense</name>
    <dbReference type="NCBI Taxonomy" id="2851016"/>
    <lineage>
        <taxon>Bacteria</taxon>
        <taxon>Pseudomonadati</taxon>
        <taxon>Pseudomonadota</taxon>
        <taxon>Gammaproteobacteria</taxon>
        <taxon>Oceanospirillales</taxon>
        <taxon>Oceanospirillaceae</taxon>
        <taxon>Marinobacterium</taxon>
    </lineage>
</organism>
<dbReference type="SMART" id="SM00382">
    <property type="entry name" value="AAA"/>
    <property type="match status" value="1"/>
</dbReference>
<evidence type="ECO:0000313" key="4">
    <source>
        <dbReference type="Proteomes" id="UP000755551"/>
    </source>
</evidence>
<name>A0ABS6MFV6_9GAMM</name>
<dbReference type="InterPro" id="IPR049945">
    <property type="entry name" value="AAA_22"/>
</dbReference>
<evidence type="ECO:0000256" key="1">
    <source>
        <dbReference type="SAM" id="Phobius"/>
    </source>
</evidence>
<reference evidence="3 4" key="1">
    <citation type="submission" date="2021-06" db="EMBL/GenBank/DDBJ databases">
        <title>Bacterium isolated from marine sediment.</title>
        <authorList>
            <person name="Zhu K.-L."/>
            <person name="Du Z.-J."/>
            <person name="Liang Q.-Y."/>
        </authorList>
    </citation>
    <scope>NUCLEOTIDE SEQUENCE [LARGE SCALE GENOMIC DNA]</scope>
    <source>
        <strain evidence="3 4">A346</strain>
    </source>
</reference>
<feature type="transmembrane region" description="Helical" evidence="1">
    <location>
        <begin position="260"/>
        <end position="283"/>
    </location>
</feature>
<dbReference type="InterPro" id="IPR002477">
    <property type="entry name" value="Peptidoglycan-bd-like"/>
</dbReference>